<dbReference type="InterPro" id="IPR043502">
    <property type="entry name" value="DNA/RNA_pol_sf"/>
</dbReference>
<evidence type="ECO:0000313" key="2">
    <source>
        <dbReference type="Proteomes" id="UP000245638"/>
    </source>
</evidence>
<dbReference type="SUPFAM" id="SSF56672">
    <property type="entry name" value="DNA/RNA polymerases"/>
    <property type="match status" value="1"/>
</dbReference>
<protein>
    <submittedName>
        <fullName evidence="1">DNA polymerase II</fullName>
    </submittedName>
</protein>
<reference evidence="1 2" key="1">
    <citation type="journal article" date="2015" name="Appl. Environ. Microbiol.">
        <title>Nanoarchaeota, Their Sulfolobales Host, and Nanoarchaeota Virus Distribution across Yellowstone National Park Hot Springs.</title>
        <authorList>
            <person name="Munson-McGee J.H."/>
            <person name="Field E.K."/>
            <person name="Bateson M."/>
            <person name="Rooney C."/>
            <person name="Stepanauskas R."/>
            <person name="Young M.J."/>
        </authorList>
    </citation>
    <scope>NUCLEOTIDE SEQUENCE [LARGE SCALE GENOMIC DNA]</scope>
    <source>
        <strain evidence="1">SCGC AC-742_N10</strain>
    </source>
</reference>
<proteinExistence type="predicted"/>
<gene>
    <name evidence="1" type="ORF">DDW13_07405</name>
</gene>
<evidence type="ECO:0000313" key="1">
    <source>
        <dbReference type="EMBL" id="PVU74438.1"/>
    </source>
</evidence>
<accession>A0A2T9X2V9</accession>
<feature type="non-terminal residue" evidence="1">
    <location>
        <position position="1"/>
    </location>
</feature>
<organism evidence="1 2">
    <name type="scientific">Acidianus hospitalis</name>
    <dbReference type="NCBI Taxonomy" id="563177"/>
    <lineage>
        <taxon>Archaea</taxon>
        <taxon>Thermoproteota</taxon>
        <taxon>Thermoprotei</taxon>
        <taxon>Sulfolobales</taxon>
        <taxon>Sulfolobaceae</taxon>
        <taxon>Acidianus</taxon>
    </lineage>
</organism>
<comment type="caution">
    <text evidence="1">The sequence shown here is derived from an EMBL/GenBank/DDBJ whole genome shotgun (WGS) entry which is preliminary data.</text>
</comment>
<dbReference type="EMBL" id="QEFD01000212">
    <property type="protein sequence ID" value="PVU74438.1"/>
    <property type="molecule type" value="Genomic_DNA"/>
</dbReference>
<sequence>FKWMIFTKNKEGFPYPTRYFGKGEEMKVRGVIRSNMPNVVKYFLEEVLSSLSKANSCEEINVKEIDEIYKKYRERIVRGEPKDYVIWIDGIPYVRGIKGFYEAYNGFRGVDVFYYLNYLKRTYEEFKGFL</sequence>
<name>A0A2T9X2V9_9CREN</name>
<dbReference type="Proteomes" id="UP000245638">
    <property type="component" value="Unassembled WGS sequence"/>
</dbReference>
<dbReference type="AlphaFoldDB" id="A0A2T9X2V9"/>